<dbReference type="InterPro" id="IPR038991">
    <property type="entry name" value="CAAP1"/>
</dbReference>
<feature type="compositionally biased region" description="Basic and acidic residues" evidence="1">
    <location>
        <begin position="219"/>
        <end position="229"/>
    </location>
</feature>
<feature type="compositionally biased region" description="Low complexity" evidence="1">
    <location>
        <begin position="187"/>
        <end position="211"/>
    </location>
</feature>
<feature type="compositionally biased region" description="Basic and acidic residues" evidence="1">
    <location>
        <begin position="289"/>
        <end position="299"/>
    </location>
</feature>
<feature type="compositionally biased region" description="Polar residues" evidence="1">
    <location>
        <begin position="331"/>
        <end position="343"/>
    </location>
</feature>
<feature type="compositionally biased region" description="Acidic residues" evidence="1">
    <location>
        <begin position="175"/>
        <end position="186"/>
    </location>
</feature>
<evidence type="ECO:0000256" key="1">
    <source>
        <dbReference type="SAM" id="MobiDB-lite"/>
    </source>
</evidence>
<reference evidence="3" key="1">
    <citation type="submission" date="2022-11" db="UniProtKB">
        <authorList>
            <consortium name="WormBaseParasite"/>
        </authorList>
    </citation>
    <scope>IDENTIFICATION</scope>
</reference>
<dbReference type="PANTHER" id="PTHR14740:SF3">
    <property type="entry name" value="CASPASE ACTIVITY AND APOPTOSIS INHIBITOR 1"/>
    <property type="match status" value="1"/>
</dbReference>
<feature type="region of interest" description="Disordered" evidence="1">
    <location>
        <begin position="172"/>
        <end position="239"/>
    </location>
</feature>
<protein>
    <submittedName>
        <fullName evidence="3">Uncharacterized protein</fullName>
    </submittedName>
</protein>
<feature type="compositionally biased region" description="Acidic residues" evidence="1">
    <location>
        <begin position="450"/>
        <end position="462"/>
    </location>
</feature>
<feature type="compositionally biased region" description="Basic and acidic residues" evidence="1">
    <location>
        <begin position="254"/>
        <end position="272"/>
    </location>
</feature>
<organism evidence="2 3">
    <name type="scientific">Acrobeloides nanus</name>
    <dbReference type="NCBI Taxonomy" id="290746"/>
    <lineage>
        <taxon>Eukaryota</taxon>
        <taxon>Metazoa</taxon>
        <taxon>Ecdysozoa</taxon>
        <taxon>Nematoda</taxon>
        <taxon>Chromadorea</taxon>
        <taxon>Rhabditida</taxon>
        <taxon>Tylenchina</taxon>
        <taxon>Cephalobomorpha</taxon>
        <taxon>Cephaloboidea</taxon>
        <taxon>Cephalobidae</taxon>
        <taxon>Acrobeloides</taxon>
    </lineage>
</organism>
<dbReference type="AlphaFoldDB" id="A0A914BXU6"/>
<dbReference type="Pfam" id="PF15335">
    <property type="entry name" value="CAAP1"/>
    <property type="match status" value="1"/>
</dbReference>
<dbReference type="Proteomes" id="UP000887540">
    <property type="component" value="Unplaced"/>
</dbReference>
<accession>A0A914BXU6</accession>
<feature type="region of interest" description="Disordered" evidence="1">
    <location>
        <begin position="1"/>
        <end position="112"/>
    </location>
</feature>
<evidence type="ECO:0000313" key="3">
    <source>
        <dbReference type="WBParaSite" id="ACRNAN_Path_1249.g4868.t1"/>
    </source>
</evidence>
<feature type="compositionally biased region" description="Basic residues" evidence="1">
    <location>
        <begin position="273"/>
        <end position="288"/>
    </location>
</feature>
<dbReference type="GO" id="GO:0042981">
    <property type="term" value="P:regulation of apoptotic process"/>
    <property type="evidence" value="ECO:0007669"/>
    <property type="project" value="InterPro"/>
</dbReference>
<feature type="region of interest" description="Disordered" evidence="1">
    <location>
        <begin position="254"/>
        <end position="462"/>
    </location>
</feature>
<sequence length="462" mass="52504">MPLTKETQNKFLPKKPEIIKAKKSKKKEKDKDYIPLVRKTLEKAAYPWKHKKEVKKRSSPSPSSSEDEKRHRRKRHSSSKFKDKHAKKKKRADSSSSSEDTNPELFKPISSFINNREKMMDHVFYSLKKDEIKEILPNEFKKKSMEELRKICVGELEGMSKARILAVLAGKDLEESSGEEEEDEPEPSNNVSPVVSQPSSPGSVSLTSSTGFESEESPTEIKEGQEESRPLSADSNENIEALLPIYRSFSPYTGEHEVKEEMSETSPEPEKPARKKAKEKTSKKKKVKEKSAKKNIKEKPAKKKVKEKMQRDDLEEGEITTSESDGEHITDISSETDQPTSSRQAKKSESDQSDRSPLLQIRIQNVRKDRDSPEAVIFYEEEDQEEDGEVVIRLESRGEGVNVVWKDVSEPGEDEQQSEATSPQESVEPEDEEKPFEKAAADSTTIAENELGDCPEIEFDED</sequence>
<dbReference type="PANTHER" id="PTHR14740">
    <property type="entry name" value="CASPASE ACTIVITY AND APOPTOSIS INHIBITOR 1"/>
    <property type="match status" value="1"/>
</dbReference>
<proteinExistence type="predicted"/>
<feature type="compositionally biased region" description="Basic residues" evidence="1">
    <location>
        <begin position="48"/>
        <end position="58"/>
    </location>
</feature>
<name>A0A914BXU6_9BILA</name>
<feature type="compositionally biased region" description="Polar residues" evidence="1">
    <location>
        <begin position="1"/>
        <end position="10"/>
    </location>
</feature>
<feature type="compositionally biased region" description="Acidic residues" evidence="1">
    <location>
        <begin position="379"/>
        <end position="389"/>
    </location>
</feature>
<keyword evidence="2" id="KW-1185">Reference proteome</keyword>
<evidence type="ECO:0000313" key="2">
    <source>
        <dbReference type="Proteomes" id="UP000887540"/>
    </source>
</evidence>
<dbReference type="WBParaSite" id="ACRNAN_Path_1249.g4868.t1">
    <property type="protein sequence ID" value="ACRNAN_Path_1249.g4868.t1"/>
    <property type="gene ID" value="ACRNAN_Path_1249.g4868"/>
</dbReference>
<feature type="compositionally biased region" description="Basic residues" evidence="1">
    <location>
        <begin position="70"/>
        <end position="91"/>
    </location>
</feature>